<feature type="compositionally biased region" description="Polar residues" evidence="11">
    <location>
        <begin position="384"/>
        <end position="400"/>
    </location>
</feature>
<dbReference type="PIRSF" id="PIRSF015761">
    <property type="entry name" value="Protein_L"/>
    <property type="match status" value="1"/>
</dbReference>
<dbReference type="InterPro" id="IPR043129">
    <property type="entry name" value="ATPase_NBD"/>
</dbReference>
<feature type="region of interest" description="Disordered" evidence="11">
    <location>
        <begin position="384"/>
        <end position="408"/>
    </location>
</feature>
<dbReference type="Gene3D" id="3.30.420.380">
    <property type="match status" value="1"/>
</dbReference>
<keyword evidence="6 12" id="KW-0812">Transmembrane</keyword>
<dbReference type="CDD" id="cd24017">
    <property type="entry name" value="ASKHA_T2SSL_N"/>
    <property type="match status" value="1"/>
</dbReference>
<evidence type="ECO:0000256" key="11">
    <source>
        <dbReference type="SAM" id="MobiDB-lite"/>
    </source>
</evidence>
<keyword evidence="9 12" id="KW-0472">Membrane</keyword>
<feature type="domain" description="GspL cytoplasmic actin-ATPase-like" evidence="13">
    <location>
        <begin position="5"/>
        <end position="239"/>
    </location>
</feature>
<evidence type="ECO:0000256" key="3">
    <source>
        <dbReference type="ARBA" id="ARBA00022448"/>
    </source>
</evidence>
<dbReference type="SUPFAM" id="SSF53067">
    <property type="entry name" value="Actin-like ATPase domain"/>
    <property type="match status" value="2"/>
</dbReference>
<dbReference type="InterPro" id="IPR025691">
    <property type="entry name" value="GspL_pp_dom"/>
</dbReference>
<dbReference type="Pfam" id="PF12693">
    <property type="entry name" value="GspL_C"/>
    <property type="match status" value="1"/>
</dbReference>
<dbReference type="InterPro" id="IPR024230">
    <property type="entry name" value="GspL_cyto_dom"/>
</dbReference>
<dbReference type="Gene3D" id="3.30.1360.100">
    <property type="entry name" value="General secretion pathway protein M, EpsM"/>
    <property type="match status" value="1"/>
</dbReference>
<evidence type="ECO:0000256" key="2">
    <source>
        <dbReference type="ARBA" id="ARBA00005318"/>
    </source>
</evidence>
<evidence type="ECO:0000259" key="14">
    <source>
        <dbReference type="Pfam" id="PF12693"/>
    </source>
</evidence>
<evidence type="ECO:0000259" key="13">
    <source>
        <dbReference type="Pfam" id="PF05134"/>
    </source>
</evidence>
<evidence type="ECO:0000256" key="4">
    <source>
        <dbReference type="ARBA" id="ARBA00022475"/>
    </source>
</evidence>
<keyword evidence="16" id="KW-1185">Reference proteome</keyword>
<gene>
    <name evidence="15" type="primary">gspL</name>
    <name evidence="15" type="ORF">RM573_10230</name>
</gene>
<evidence type="ECO:0000256" key="1">
    <source>
        <dbReference type="ARBA" id="ARBA00004377"/>
    </source>
</evidence>
<keyword evidence="8 12" id="KW-1133">Transmembrane helix</keyword>
<proteinExistence type="inferred from homology"/>
<evidence type="ECO:0000313" key="16">
    <source>
        <dbReference type="Proteomes" id="UP001266357"/>
    </source>
</evidence>
<comment type="caution">
    <text evidence="15">The sequence shown here is derived from an EMBL/GenBank/DDBJ whole genome shotgun (WGS) entry which is preliminary data.</text>
</comment>
<feature type="transmembrane region" description="Helical" evidence="12">
    <location>
        <begin position="250"/>
        <end position="267"/>
    </location>
</feature>
<feature type="domain" description="GspL periplasmic" evidence="14">
    <location>
        <begin position="248"/>
        <end position="401"/>
    </location>
</feature>
<evidence type="ECO:0000256" key="6">
    <source>
        <dbReference type="ARBA" id="ARBA00022692"/>
    </source>
</evidence>
<evidence type="ECO:0000256" key="7">
    <source>
        <dbReference type="ARBA" id="ARBA00022927"/>
    </source>
</evidence>
<name>A0ABU3A1B9_9GAMM</name>
<reference evidence="15 16" key="1">
    <citation type="submission" date="2023-09" db="EMBL/GenBank/DDBJ databases">
        <authorList>
            <person name="Rey-Velasco X."/>
        </authorList>
    </citation>
    <scope>NUCLEOTIDE SEQUENCE [LARGE SCALE GENOMIC DNA]</scope>
    <source>
        <strain evidence="15 16">W431</strain>
    </source>
</reference>
<protein>
    <recommendedName>
        <fullName evidence="10">Type II secretion system protein L</fullName>
        <shortName evidence="10">T2SS protein L</shortName>
    </recommendedName>
</protein>
<keyword evidence="4" id="KW-1003">Cell membrane</keyword>
<dbReference type="Pfam" id="PF05134">
    <property type="entry name" value="T2SSL"/>
    <property type="match status" value="1"/>
</dbReference>
<sequence length="408" mass="46017">MAENLIIRLGSNHHNTIHWMVWNTHGQDIIASGELSGVDQLSQLTEKAQSREVVVLVPSCDVTLKSLHVPAKSQKAIRLAAPYMLEDELAQDVEQLFFAYGDNKAPQSDENCFVAVVEQQQMNYWLSWLNEAGISTKRMLPDVLALPDAQENWQAIMIDNQVLLKQHNWQGGLFDENLWQQANMLWKNGETINIDAFSTLPDCEENILVHPQPEELPLALFAQQLSHSNFNLLQGEFQVKSTRSPLLKTWVWAAGFAGLALLVNLLLKSATLWQINNQNHALEQQIIAQYKLAFPETKRVRISTIRSQLKRKMAEIGTTSNEGSFLMMLTTIQPAFSQVPQLKPESIKFDGKRNELRMQATATSYQQFEQFKTLLERQGFSVSQGAQNNQGDQITGSFSITAPKGGRS</sequence>
<dbReference type="InterPro" id="IPR007812">
    <property type="entry name" value="T2SS_protein-GspL"/>
</dbReference>
<comment type="similarity">
    <text evidence="2 10">Belongs to the GSP L family.</text>
</comment>
<evidence type="ECO:0000256" key="10">
    <source>
        <dbReference type="PIRNR" id="PIRNR015761"/>
    </source>
</evidence>
<organism evidence="15 16">
    <name type="scientific">Thalassotalea castellviae</name>
    <dbReference type="NCBI Taxonomy" id="3075612"/>
    <lineage>
        <taxon>Bacteria</taxon>
        <taxon>Pseudomonadati</taxon>
        <taxon>Pseudomonadota</taxon>
        <taxon>Gammaproteobacteria</taxon>
        <taxon>Alteromonadales</taxon>
        <taxon>Colwelliaceae</taxon>
        <taxon>Thalassotalea</taxon>
    </lineage>
</organism>
<accession>A0ABU3A1B9</accession>
<dbReference type="RefSeq" id="WP_311581286.1">
    <property type="nucleotide sequence ID" value="NZ_JAVRIF010000005.1"/>
</dbReference>
<keyword evidence="5" id="KW-0997">Cell inner membrane</keyword>
<dbReference type="NCBIfam" id="TIGR01709">
    <property type="entry name" value="typeII_sec_gspL"/>
    <property type="match status" value="1"/>
</dbReference>
<evidence type="ECO:0000313" key="15">
    <source>
        <dbReference type="EMBL" id="MDT0603971.1"/>
    </source>
</evidence>
<comment type="function">
    <text evidence="10">Inner membrane component of the type II secretion system required for the energy-dependent secretion of extracellular factors such as proteases and toxins from the periplasm.</text>
</comment>
<dbReference type="EMBL" id="JAVRIF010000005">
    <property type="protein sequence ID" value="MDT0603971.1"/>
    <property type="molecule type" value="Genomic_DNA"/>
</dbReference>
<evidence type="ECO:0000256" key="5">
    <source>
        <dbReference type="ARBA" id="ARBA00022519"/>
    </source>
</evidence>
<evidence type="ECO:0000256" key="9">
    <source>
        <dbReference type="ARBA" id="ARBA00023136"/>
    </source>
</evidence>
<dbReference type="Proteomes" id="UP001266357">
    <property type="component" value="Unassembled WGS sequence"/>
</dbReference>
<keyword evidence="3 10" id="KW-0813">Transport</keyword>
<dbReference type="Gene3D" id="3.30.420.370">
    <property type="match status" value="1"/>
</dbReference>
<comment type="subcellular location">
    <subcellularLocation>
        <location evidence="1">Cell inner membrane</location>
        <topology evidence="1">Single-pass membrane protein</topology>
    </subcellularLocation>
</comment>
<keyword evidence="7 10" id="KW-0653">Protein transport</keyword>
<evidence type="ECO:0000256" key="12">
    <source>
        <dbReference type="SAM" id="Phobius"/>
    </source>
</evidence>
<evidence type="ECO:0000256" key="8">
    <source>
        <dbReference type="ARBA" id="ARBA00022989"/>
    </source>
</evidence>